<proteinExistence type="predicted"/>
<dbReference type="EMBL" id="JAEFBJ010000001">
    <property type="protein sequence ID" value="KAG7659269.1"/>
    <property type="molecule type" value="Genomic_DNA"/>
</dbReference>
<keyword evidence="3" id="KW-1185">Reference proteome</keyword>
<sequence length="250" mass="27720">MSNPSNQSSQEQPQRCVVLALPAISNTSLRHRYGLGRRGGNNRNRSRGRDDNQSPSNGGRGRGRGRGRSRRRRRSPSHSNGGREPPFPTINTEEHLTMQIESPSTIINKEERRAGDDDRSRGRSSGHGRDDNESPSNGGRGRGRRRGRGRGGNRSRSRSPSHSNGGRELPTTTLNTEDHLTMQIEPPSTIINRENGTDANDNVVAVNNIESDCKIDETVPPKTDEEILEDEDDIRSLLDKLPIPSMFYLG</sequence>
<evidence type="ECO:0000313" key="3">
    <source>
        <dbReference type="Proteomes" id="UP000694251"/>
    </source>
</evidence>
<feature type="compositionally biased region" description="Basic residues" evidence="1">
    <location>
        <begin position="61"/>
        <end position="76"/>
    </location>
</feature>
<dbReference type="Proteomes" id="UP000694251">
    <property type="component" value="Chromosome 1"/>
</dbReference>
<evidence type="ECO:0000256" key="1">
    <source>
        <dbReference type="SAM" id="MobiDB-lite"/>
    </source>
</evidence>
<dbReference type="AlphaFoldDB" id="A0A8T2HGA8"/>
<accession>A0A8T2HGA8</accession>
<feature type="region of interest" description="Disordered" evidence="1">
    <location>
        <begin position="23"/>
        <end position="175"/>
    </location>
</feature>
<evidence type="ECO:0000313" key="2">
    <source>
        <dbReference type="EMBL" id="KAG7659269.1"/>
    </source>
</evidence>
<reference evidence="2 3" key="1">
    <citation type="submission" date="2020-12" db="EMBL/GenBank/DDBJ databases">
        <title>Concerted genomic and epigenomic changes stabilize Arabidopsis allopolyploids.</title>
        <authorList>
            <person name="Chen Z."/>
        </authorList>
    </citation>
    <scope>NUCLEOTIDE SEQUENCE [LARGE SCALE GENOMIC DNA]</scope>
    <source>
        <strain evidence="2">As9502</strain>
        <tissue evidence="2">Leaf</tissue>
    </source>
</reference>
<protein>
    <submittedName>
        <fullName evidence="2">Uncharacterized protein</fullName>
    </submittedName>
</protein>
<name>A0A8T2HGA8_ARASU</name>
<dbReference type="OrthoDB" id="10517284at2759"/>
<feature type="compositionally biased region" description="Basic residues" evidence="1">
    <location>
        <begin position="141"/>
        <end position="159"/>
    </location>
</feature>
<comment type="caution">
    <text evidence="2">The sequence shown here is derived from an EMBL/GenBank/DDBJ whole genome shotgun (WGS) entry which is preliminary data.</text>
</comment>
<gene>
    <name evidence="2" type="ORF">ISN44_As01g061710</name>
</gene>
<organism evidence="2 3">
    <name type="scientific">Arabidopsis suecica</name>
    <name type="common">Swedish thale-cress</name>
    <name type="synonym">Cardaminopsis suecica</name>
    <dbReference type="NCBI Taxonomy" id="45249"/>
    <lineage>
        <taxon>Eukaryota</taxon>
        <taxon>Viridiplantae</taxon>
        <taxon>Streptophyta</taxon>
        <taxon>Embryophyta</taxon>
        <taxon>Tracheophyta</taxon>
        <taxon>Spermatophyta</taxon>
        <taxon>Magnoliopsida</taxon>
        <taxon>eudicotyledons</taxon>
        <taxon>Gunneridae</taxon>
        <taxon>Pentapetalae</taxon>
        <taxon>rosids</taxon>
        <taxon>malvids</taxon>
        <taxon>Brassicales</taxon>
        <taxon>Brassicaceae</taxon>
        <taxon>Camelineae</taxon>
        <taxon>Arabidopsis</taxon>
    </lineage>
</organism>
<feature type="compositionally biased region" description="Basic and acidic residues" evidence="1">
    <location>
        <begin position="108"/>
        <end position="132"/>
    </location>
</feature>